<evidence type="ECO:0000256" key="10">
    <source>
        <dbReference type="ARBA" id="ARBA00023303"/>
    </source>
</evidence>
<evidence type="ECO:0000313" key="13">
    <source>
        <dbReference type="Proteomes" id="UP000287033"/>
    </source>
</evidence>
<feature type="repeat" description="ANK" evidence="11">
    <location>
        <begin position="123"/>
        <end position="155"/>
    </location>
</feature>
<dbReference type="GO" id="GO:0005886">
    <property type="term" value="C:plasma membrane"/>
    <property type="evidence" value="ECO:0007669"/>
    <property type="project" value="UniProtKB-SubCell"/>
</dbReference>
<dbReference type="STRING" id="137246.A0A401RRZ3"/>
<dbReference type="EMBL" id="BEZZ01002009">
    <property type="protein sequence ID" value="GCC20902.1"/>
    <property type="molecule type" value="Genomic_DNA"/>
</dbReference>
<dbReference type="InterPro" id="IPR024862">
    <property type="entry name" value="TRPV"/>
</dbReference>
<dbReference type="InterPro" id="IPR002110">
    <property type="entry name" value="Ankyrin_rpt"/>
</dbReference>
<keyword evidence="2" id="KW-0813">Transport</keyword>
<evidence type="ECO:0000313" key="12">
    <source>
        <dbReference type="EMBL" id="GCC20902.1"/>
    </source>
</evidence>
<evidence type="ECO:0000256" key="3">
    <source>
        <dbReference type="ARBA" id="ARBA00022475"/>
    </source>
</evidence>
<dbReference type="PANTHER" id="PTHR10582">
    <property type="entry name" value="TRANSIENT RECEPTOR POTENTIAL ION CHANNEL PROTEIN"/>
    <property type="match status" value="1"/>
</dbReference>
<evidence type="ECO:0000256" key="7">
    <source>
        <dbReference type="ARBA" id="ARBA00022837"/>
    </source>
</evidence>
<name>A0A401RRZ3_CHIPU</name>
<gene>
    <name evidence="12" type="ORF">chiPu_0019472</name>
</gene>
<dbReference type="InterPro" id="IPR036770">
    <property type="entry name" value="Ankyrin_rpt-contain_sf"/>
</dbReference>
<evidence type="ECO:0000256" key="5">
    <source>
        <dbReference type="ARBA" id="ARBA00022673"/>
    </source>
</evidence>
<accession>A0A401RRZ3</accession>
<evidence type="ECO:0000256" key="4">
    <source>
        <dbReference type="ARBA" id="ARBA00022568"/>
    </source>
</evidence>
<evidence type="ECO:0000256" key="1">
    <source>
        <dbReference type="ARBA" id="ARBA00004651"/>
    </source>
</evidence>
<comment type="caution">
    <text evidence="12">The sequence shown here is derived from an EMBL/GenBank/DDBJ whole genome shotgun (WGS) entry which is preliminary data.</text>
</comment>
<evidence type="ECO:0000256" key="8">
    <source>
        <dbReference type="ARBA" id="ARBA00023043"/>
    </source>
</evidence>
<reference evidence="12 13" key="1">
    <citation type="journal article" date="2018" name="Nat. Ecol. Evol.">
        <title>Shark genomes provide insights into elasmobranch evolution and the origin of vertebrates.</title>
        <authorList>
            <person name="Hara Y"/>
            <person name="Yamaguchi K"/>
            <person name="Onimaru K"/>
            <person name="Kadota M"/>
            <person name="Koyanagi M"/>
            <person name="Keeley SD"/>
            <person name="Tatsumi K"/>
            <person name="Tanaka K"/>
            <person name="Motone F"/>
            <person name="Kageyama Y"/>
            <person name="Nozu R"/>
            <person name="Adachi N"/>
            <person name="Nishimura O"/>
            <person name="Nakagawa R"/>
            <person name="Tanegashima C"/>
            <person name="Kiyatake I"/>
            <person name="Matsumoto R"/>
            <person name="Murakumo K"/>
            <person name="Nishida K"/>
            <person name="Terakita A"/>
            <person name="Kuratani S"/>
            <person name="Sato K"/>
            <person name="Hyodo S Kuraku.S."/>
        </authorList>
    </citation>
    <scope>NUCLEOTIDE SEQUENCE [LARGE SCALE GENOMIC DNA]</scope>
</reference>
<keyword evidence="3" id="KW-1003">Cell membrane</keyword>
<evidence type="ECO:0000256" key="2">
    <source>
        <dbReference type="ARBA" id="ARBA00022448"/>
    </source>
</evidence>
<dbReference type="Pfam" id="PF12796">
    <property type="entry name" value="Ank_2"/>
    <property type="match status" value="1"/>
</dbReference>
<comment type="subcellular location">
    <subcellularLocation>
        <location evidence="1">Cell membrane</location>
        <topology evidence="1">Multi-pass membrane protein</topology>
    </subcellularLocation>
</comment>
<dbReference type="Proteomes" id="UP000287033">
    <property type="component" value="Unassembled WGS sequence"/>
</dbReference>
<dbReference type="GO" id="GO:0005262">
    <property type="term" value="F:calcium channel activity"/>
    <property type="evidence" value="ECO:0007669"/>
    <property type="project" value="UniProtKB-KW"/>
</dbReference>
<evidence type="ECO:0000256" key="6">
    <source>
        <dbReference type="ARBA" id="ARBA00022737"/>
    </source>
</evidence>
<organism evidence="12 13">
    <name type="scientific">Chiloscyllium punctatum</name>
    <name type="common">Brownbanded bambooshark</name>
    <name type="synonym">Hemiscyllium punctatum</name>
    <dbReference type="NCBI Taxonomy" id="137246"/>
    <lineage>
        <taxon>Eukaryota</taxon>
        <taxon>Metazoa</taxon>
        <taxon>Chordata</taxon>
        <taxon>Craniata</taxon>
        <taxon>Vertebrata</taxon>
        <taxon>Chondrichthyes</taxon>
        <taxon>Elasmobranchii</taxon>
        <taxon>Galeomorphii</taxon>
        <taxon>Galeoidea</taxon>
        <taxon>Orectolobiformes</taxon>
        <taxon>Hemiscylliidae</taxon>
        <taxon>Chiloscyllium</taxon>
    </lineage>
</organism>
<keyword evidence="8 11" id="KW-0040">ANK repeat</keyword>
<keyword evidence="6" id="KW-0677">Repeat</keyword>
<dbReference type="OrthoDB" id="533508at2759"/>
<proteinExistence type="predicted"/>
<keyword evidence="10" id="KW-0407">Ion channel</keyword>
<dbReference type="SMART" id="SM00248">
    <property type="entry name" value="ANK"/>
    <property type="match status" value="3"/>
</dbReference>
<feature type="repeat" description="ANK" evidence="11">
    <location>
        <begin position="76"/>
        <end position="103"/>
    </location>
</feature>
<protein>
    <submittedName>
        <fullName evidence="12">Uncharacterized protein</fullName>
    </submittedName>
</protein>
<keyword evidence="7" id="KW-0106">Calcium</keyword>
<dbReference type="PROSITE" id="PS50088">
    <property type="entry name" value="ANK_REPEAT"/>
    <property type="match status" value="2"/>
</dbReference>
<evidence type="ECO:0000256" key="9">
    <source>
        <dbReference type="ARBA" id="ARBA00023065"/>
    </source>
</evidence>
<dbReference type="GO" id="GO:0098703">
    <property type="term" value="P:calcium ion import across plasma membrane"/>
    <property type="evidence" value="ECO:0007669"/>
    <property type="project" value="TreeGrafter"/>
</dbReference>
<evidence type="ECO:0000256" key="11">
    <source>
        <dbReference type="PROSITE-ProRule" id="PRU00023"/>
    </source>
</evidence>
<keyword evidence="3" id="KW-0472">Membrane</keyword>
<dbReference type="PANTHER" id="PTHR10582:SF25">
    <property type="entry name" value="TRANSIENT RECEPTOR POTENTIAL CATION CHANNEL SUBFAMILY V MEMBER 6"/>
    <property type="match status" value="1"/>
</dbReference>
<dbReference type="AlphaFoldDB" id="A0A401RRZ3"/>
<keyword evidence="4" id="KW-0109">Calcium transport</keyword>
<keyword evidence="5" id="KW-0107">Calcium channel</keyword>
<dbReference type="SUPFAM" id="SSF48403">
    <property type="entry name" value="Ankyrin repeat"/>
    <property type="match status" value="1"/>
</dbReference>
<keyword evidence="9" id="KW-0406">Ion transport</keyword>
<sequence>MPGLFWGGWGLTFRNWLHGLVPDQQPAEEFGPEVYELHVRQQKRINESLLHFAAKENKDQDIFKLAQCPSFNPLETGETALHIAVANGNVSLVTELVSRRADVVTPRATGTFFRKNSKSIIYYGEHVLSFAACLGNAEIIRILVENGADIRAQDYLGNTVLHVLVLQPKGPFIPQMYDVILSYDKPENETAVDMIVNRNGLTPIKLAADRGNIQMFQHLLQKKEHNVQRPYGPVTTTYYDLSEIDSWSDDLSVLQLVVSSQNKEVTGKALGEETC</sequence>
<dbReference type="Gene3D" id="1.25.40.20">
    <property type="entry name" value="Ankyrin repeat-containing domain"/>
    <property type="match status" value="1"/>
</dbReference>
<dbReference type="PRINTS" id="PR01415">
    <property type="entry name" value="ANKYRIN"/>
</dbReference>
<keyword evidence="13" id="KW-1185">Reference proteome</keyword>
<dbReference type="PROSITE" id="PS50297">
    <property type="entry name" value="ANK_REP_REGION"/>
    <property type="match status" value="2"/>
</dbReference>